<evidence type="ECO:0000313" key="4">
    <source>
        <dbReference type="Proteomes" id="UP000019849"/>
    </source>
</evidence>
<dbReference type="Proteomes" id="UP000294958">
    <property type="component" value="Unassembled WGS sequence"/>
</dbReference>
<dbReference type="CDD" id="cd01300">
    <property type="entry name" value="YtcJ_like"/>
    <property type="match status" value="1"/>
</dbReference>
<organism evidence="2 4">
    <name type="scientific">Aquamicrobium defluvii</name>
    <dbReference type="NCBI Taxonomy" id="69279"/>
    <lineage>
        <taxon>Bacteria</taxon>
        <taxon>Pseudomonadati</taxon>
        <taxon>Pseudomonadota</taxon>
        <taxon>Alphaproteobacteria</taxon>
        <taxon>Hyphomicrobiales</taxon>
        <taxon>Phyllobacteriaceae</taxon>
        <taxon>Aquamicrobium</taxon>
    </lineage>
</organism>
<dbReference type="SUPFAM" id="SSF51556">
    <property type="entry name" value="Metallo-dependent hydrolases"/>
    <property type="match status" value="1"/>
</dbReference>
<name>A0A011VEI1_9HYPH</name>
<dbReference type="Gene3D" id="2.30.40.10">
    <property type="entry name" value="Urease, subunit C, domain 1"/>
    <property type="match status" value="1"/>
</dbReference>
<dbReference type="PANTHER" id="PTHR22642">
    <property type="entry name" value="IMIDAZOLONEPROPIONASE"/>
    <property type="match status" value="1"/>
</dbReference>
<dbReference type="SUPFAM" id="SSF51338">
    <property type="entry name" value="Composite domain of metallo-dependent hydrolases"/>
    <property type="match status" value="1"/>
</dbReference>
<dbReference type="Proteomes" id="UP000019849">
    <property type="component" value="Unassembled WGS sequence"/>
</dbReference>
<evidence type="ECO:0000259" key="1">
    <source>
        <dbReference type="Pfam" id="PF07969"/>
    </source>
</evidence>
<evidence type="ECO:0000313" key="2">
    <source>
        <dbReference type="EMBL" id="EXL06840.1"/>
    </source>
</evidence>
<dbReference type="Gene3D" id="3.20.20.140">
    <property type="entry name" value="Metal-dependent hydrolases"/>
    <property type="match status" value="1"/>
</dbReference>
<comment type="caution">
    <text evidence="2">The sequence shown here is derived from an EMBL/GenBank/DDBJ whole genome shotgun (WGS) entry which is preliminary data.</text>
</comment>
<dbReference type="InterPro" id="IPR033932">
    <property type="entry name" value="YtcJ-like"/>
</dbReference>
<accession>A0A011VEI1</accession>
<feature type="domain" description="Amidohydrolase 3" evidence="1">
    <location>
        <begin position="53"/>
        <end position="538"/>
    </location>
</feature>
<dbReference type="HOGENOM" id="CLU_009942_3_1_5"/>
<dbReference type="AlphaFoldDB" id="A0A011VEI1"/>
<sequence>MASLPAADLILHNGRIWRGYTDGWAEAVAVWQGKVLATGTDADMLALKGQTTKTVDLEGRFACPGLNDNHLHLISTGLTMGWVDVTPAAAPTLQALLDRLSERAATLPKGTWIRARGYDQTKLDIGRHPTREELDRAVPGHPVLVTRACGHVSVANSMAFSLAGVSDGTEAPDGGVLGKANGRLDGFLAENAQNLVTNVIPHPTVEDLIEAIERGGRHLLSFGITSCMEAALGHVTGFDEMKAYQLAKLAGRLPVRVWLTLMGDPGVSIVEDCWRAGLVTGVGDDMMRIGGVKLFLDGSAGGRTAWMSRPYKDEPGNFGVQMLPAEEVERLVMQWHRCGYSLACHAIGDAAIDQLVTAYEKALAQLPDPDRRHRVEHCGFLAGGLNERMKAAGIYPAPQLAFIHDFGDSYISVMDEARARSCYPSATWKRMGLGASTGSDSPVCSPDPFPNIHAMITRQTWKGTVMDEAERLAPDEVLQAYTEGGAFMEKAEHVKGRLVPGQLADIAVFNHNLLEAAPDTIRDRTHCVLTILGGEVVHDGRG</sequence>
<protein>
    <submittedName>
        <fullName evidence="2">Amidohydrolase</fullName>
    </submittedName>
</protein>
<keyword evidence="5" id="KW-1185">Reference proteome</keyword>
<dbReference type="EMBL" id="JENY01000015">
    <property type="protein sequence ID" value="EXL06840.1"/>
    <property type="molecule type" value="Genomic_DNA"/>
</dbReference>
<dbReference type="GO" id="GO:0016810">
    <property type="term" value="F:hydrolase activity, acting on carbon-nitrogen (but not peptide) bonds"/>
    <property type="evidence" value="ECO:0007669"/>
    <property type="project" value="InterPro"/>
</dbReference>
<dbReference type="eggNOG" id="COG1574">
    <property type="taxonomic scope" value="Bacteria"/>
</dbReference>
<keyword evidence="2" id="KW-0378">Hydrolase</keyword>
<dbReference type="Gene3D" id="3.10.310.70">
    <property type="match status" value="1"/>
</dbReference>
<evidence type="ECO:0000313" key="3">
    <source>
        <dbReference type="EMBL" id="TDR35844.1"/>
    </source>
</evidence>
<proteinExistence type="predicted"/>
<dbReference type="InterPro" id="IPR032466">
    <property type="entry name" value="Metal_Hydrolase"/>
</dbReference>
<reference evidence="2 4" key="1">
    <citation type="submission" date="2014-02" db="EMBL/GenBank/DDBJ databases">
        <title>Aquamicrobium defluvii Genome sequencing.</title>
        <authorList>
            <person name="Wang X."/>
        </authorList>
    </citation>
    <scope>NUCLEOTIDE SEQUENCE [LARGE SCALE GENOMIC DNA]</scope>
    <source>
        <strain evidence="2 4">W13Z1</strain>
    </source>
</reference>
<dbReference type="InterPro" id="IPR011059">
    <property type="entry name" value="Metal-dep_hydrolase_composite"/>
</dbReference>
<dbReference type="PANTHER" id="PTHR22642:SF2">
    <property type="entry name" value="PROTEIN LONG AFTER FAR-RED 3"/>
    <property type="match status" value="1"/>
</dbReference>
<dbReference type="RefSeq" id="WP_035027043.1">
    <property type="nucleotide sequence ID" value="NZ_KK073888.1"/>
</dbReference>
<dbReference type="PATRIC" id="fig|69279.3.peg.2535"/>
<reference evidence="3 5" key="2">
    <citation type="submission" date="2019-03" db="EMBL/GenBank/DDBJ databases">
        <title>Genomic Encyclopedia of Type Strains, Phase IV (KMG-IV): sequencing the most valuable type-strain genomes for metagenomic binning, comparative biology and taxonomic classification.</title>
        <authorList>
            <person name="Goeker M."/>
        </authorList>
    </citation>
    <scope>NUCLEOTIDE SEQUENCE [LARGE SCALE GENOMIC DNA]</scope>
    <source>
        <strain evidence="3 5">DSM 11603</strain>
    </source>
</reference>
<dbReference type="OrthoDB" id="9811399at2"/>
<dbReference type="EMBL" id="SNZF01000007">
    <property type="protein sequence ID" value="TDR35844.1"/>
    <property type="molecule type" value="Genomic_DNA"/>
</dbReference>
<evidence type="ECO:0000313" key="5">
    <source>
        <dbReference type="Proteomes" id="UP000294958"/>
    </source>
</evidence>
<gene>
    <name evidence="2" type="ORF">BG36_05740</name>
    <name evidence="3" type="ORF">DES43_10712</name>
</gene>
<dbReference type="InterPro" id="IPR013108">
    <property type="entry name" value="Amidohydro_3"/>
</dbReference>
<dbReference type="STRING" id="69279.BG36_05740"/>
<dbReference type="Pfam" id="PF07969">
    <property type="entry name" value="Amidohydro_3"/>
    <property type="match status" value="1"/>
</dbReference>